<evidence type="ECO:0000313" key="1">
    <source>
        <dbReference type="EMBL" id="KOO46412.1"/>
    </source>
</evidence>
<accession>A0A0M0L6C0</accession>
<dbReference type="Proteomes" id="UP000037558">
    <property type="component" value="Unassembled WGS sequence"/>
</dbReference>
<dbReference type="EMBL" id="LILC01000013">
    <property type="protein sequence ID" value="KOO46412.1"/>
    <property type="molecule type" value="Genomic_DNA"/>
</dbReference>
<dbReference type="RefSeq" id="WP_053401500.1">
    <property type="nucleotide sequence ID" value="NZ_LILC01000013.1"/>
</dbReference>
<gene>
    <name evidence="1" type="ORF">AMD01_11310</name>
</gene>
<evidence type="ECO:0000313" key="2">
    <source>
        <dbReference type="Proteomes" id="UP000037558"/>
    </source>
</evidence>
<dbReference type="AlphaFoldDB" id="A0A0M0L6C0"/>
<keyword evidence="2" id="KW-1185">Reference proteome</keyword>
<dbReference type="PATRIC" id="fig|284581.3.peg.2374"/>
<protein>
    <submittedName>
        <fullName evidence="1">Uncharacterized protein</fullName>
    </submittedName>
</protein>
<proteinExistence type="predicted"/>
<comment type="caution">
    <text evidence="1">The sequence shown here is derived from an EMBL/GenBank/DDBJ whole genome shotgun (WGS) entry which is preliminary data.</text>
</comment>
<reference evidence="2" key="1">
    <citation type="submission" date="2015-08" db="EMBL/GenBank/DDBJ databases">
        <title>Fjat-14210 dsm16467.</title>
        <authorList>
            <person name="Liu B."/>
            <person name="Wang J."/>
            <person name="Zhu Y."/>
            <person name="Liu G."/>
            <person name="Chen Q."/>
            <person name="Chen Z."/>
            <person name="Lan J."/>
            <person name="Che J."/>
            <person name="Ge C."/>
            <person name="Shi H."/>
            <person name="Pan Z."/>
            <person name="Liu X."/>
        </authorList>
    </citation>
    <scope>NUCLEOTIDE SEQUENCE [LARGE SCALE GENOMIC DNA]</scope>
    <source>
        <strain evidence="2">DSM 16467</strain>
    </source>
</reference>
<sequence length="299" mass="35250">MTNLFAFKQEFQDELYVIDAIRRGHVELQRQYNKQLLDLMGKVADSAIHVAIAREGICLEEIKEMNFNDAYERMSQRTTSKYSKYNTIVWMKRFLKARKLFSKKLYHGESLLRESLSKLKIYKTSINELPKSQQYYYLKAIEEMRLVIAETINSSYLMEDNNMIATIEWVLFDGLENRPREMITKDDFLSLLNVNHNVAAQKYINNYISDEMNFRDLAKALFLEKIEDDNHSYFSDMFADHFMNVLHDNKDIKDKLHKDLGLNHIPTYSVKFDEFGDVINIKQNTYTLELIAGGLNEGR</sequence>
<dbReference type="OrthoDB" id="2914191at2"/>
<dbReference type="STRING" id="284581.AMD01_11310"/>
<name>A0A0M0L6C0_9BACI</name>
<organism evidence="1 2">
    <name type="scientific">Priestia koreensis</name>
    <dbReference type="NCBI Taxonomy" id="284581"/>
    <lineage>
        <taxon>Bacteria</taxon>
        <taxon>Bacillati</taxon>
        <taxon>Bacillota</taxon>
        <taxon>Bacilli</taxon>
        <taxon>Bacillales</taxon>
        <taxon>Bacillaceae</taxon>
        <taxon>Priestia</taxon>
    </lineage>
</organism>